<gene>
    <name evidence="2" type="ORF">PVAG01_07812</name>
</gene>
<dbReference type="Proteomes" id="UP001629113">
    <property type="component" value="Unassembled WGS sequence"/>
</dbReference>
<protein>
    <submittedName>
        <fullName evidence="2">Uncharacterized protein</fullName>
    </submittedName>
</protein>
<accession>A0ABR4PDI8</accession>
<sequence>MTASFTRNSLSSFCKTYPTPSIVVRSFSTTTSLSKIGPESPRFIEVPQPPQQKQVNPRDVKGILPPPRNLFPSRGADKTAPEYFSLSAPEPSSQRHLSEPKNDYISWKRKLAETRRTNLKEGLLALHRRKIQQQEMIASKSSAKRASRERRLNAPKREDVRLTSPTIRALNSTLQKGRLPDPQREERLKEMAAKVRVKELARETARKNALHTLYMHARHFITTEEELGAKINEIFVPNPWQAISDSDNIWEAQGPPPTVQEMLSTVNKSQKTAVEFHKGDAVSSGERIQRIAEELTGGKMD</sequence>
<evidence type="ECO:0000256" key="1">
    <source>
        <dbReference type="SAM" id="MobiDB-lite"/>
    </source>
</evidence>
<proteinExistence type="predicted"/>
<evidence type="ECO:0000313" key="2">
    <source>
        <dbReference type="EMBL" id="KAL3421367.1"/>
    </source>
</evidence>
<evidence type="ECO:0000313" key="3">
    <source>
        <dbReference type="Proteomes" id="UP001629113"/>
    </source>
</evidence>
<organism evidence="2 3">
    <name type="scientific">Phlyctema vagabunda</name>
    <dbReference type="NCBI Taxonomy" id="108571"/>
    <lineage>
        <taxon>Eukaryota</taxon>
        <taxon>Fungi</taxon>
        <taxon>Dikarya</taxon>
        <taxon>Ascomycota</taxon>
        <taxon>Pezizomycotina</taxon>
        <taxon>Leotiomycetes</taxon>
        <taxon>Helotiales</taxon>
        <taxon>Dermateaceae</taxon>
        <taxon>Phlyctema</taxon>
    </lineage>
</organism>
<dbReference type="EMBL" id="JBFCZG010000006">
    <property type="protein sequence ID" value="KAL3421367.1"/>
    <property type="molecule type" value="Genomic_DNA"/>
</dbReference>
<keyword evidence="3" id="KW-1185">Reference proteome</keyword>
<dbReference type="Pfam" id="PF26163">
    <property type="entry name" value="mS26"/>
    <property type="match status" value="1"/>
</dbReference>
<reference evidence="2 3" key="1">
    <citation type="submission" date="2024-06" db="EMBL/GenBank/DDBJ databases">
        <title>Complete genome of Phlyctema vagabunda strain 19-DSS-EL-015.</title>
        <authorList>
            <person name="Fiorenzani C."/>
        </authorList>
    </citation>
    <scope>NUCLEOTIDE SEQUENCE [LARGE SCALE GENOMIC DNA]</scope>
    <source>
        <strain evidence="2 3">19-DSS-EL-015</strain>
    </source>
</reference>
<dbReference type="CDD" id="cd23703">
    <property type="entry name" value="mS26_PET12"/>
    <property type="match status" value="1"/>
</dbReference>
<comment type="caution">
    <text evidence="2">The sequence shown here is derived from an EMBL/GenBank/DDBJ whole genome shotgun (WGS) entry which is preliminary data.</text>
</comment>
<dbReference type="InterPro" id="IPR058940">
    <property type="entry name" value="mS26_fungi"/>
</dbReference>
<feature type="region of interest" description="Disordered" evidence="1">
    <location>
        <begin position="32"/>
        <end position="100"/>
    </location>
</feature>
<name>A0ABR4PDI8_9HELO</name>